<feature type="transmembrane region" description="Helical" evidence="1">
    <location>
        <begin position="145"/>
        <end position="169"/>
    </location>
</feature>
<organism evidence="3 4">
    <name type="scientific">Amphritea atlantica</name>
    <dbReference type="NCBI Taxonomy" id="355243"/>
    <lineage>
        <taxon>Bacteria</taxon>
        <taxon>Pseudomonadati</taxon>
        <taxon>Pseudomonadota</taxon>
        <taxon>Gammaproteobacteria</taxon>
        <taxon>Oceanospirillales</taxon>
        <taxon>Oceanospirillaceae</taxon>
        <taxon>Amphritea</taxon>
    </lineage>
</organism>
<name>A0A1H9J0Q9_9GAMM</name>
<dbReference type="InterPro" id="IPR009936">
    <property type="entry name" value="DUF1468"/>
</dbReference>
<dbReference type="Proteomes" id="UP000198749">
    <property type="component" value="Unassembled WGS sequence"/>
</dbReference>
<dbReference type="OrthoDB" id="7033100at2"/>
<keyword evidence="1" id="KW-0472">Membrane</keyword>
<dbReference type="AlphaFoldDB" id="A0A1H9J0Q9"/>
<evidence type="ECO:0000256" key="1">
    <source>
        <dbReference type="SAM" id="Phobius"/>
    </source>
</evidence>
<dbReference type="Pfam" id="PF07331">
    <property type="entry name" value="TctB"/>
    <property type="match status" value="1"/>
</dbReference>
<accession>A0A1H9J0Q9</accession>
<keyword evidence="1" id="KW-1133">Transmembrane helix</keyword>
<evidence type="ECO:0000259" key="2">
    <source>
        <dbReference type="Pfam" id="PF07331"/>
    </source>
</evidence>
<keyword evidence="1" id="KW-0812">Transmembrane</keyword>
<feature type="transmembrane region" description="Helical" evidence="1">
    <location>
        <begin position="65"/>
        <end position="85"/>
    </location>
</feature>
<feature type="transmembrane region" description="Helical" evidence="1">
    <location>
        <begin position="27"/>
        <end position="45"/>
    </location>
</feature>
<sequence>MNNSISSGTTEDNQSLSAGLVKISMPLLELLGGALITMVSGFYLYEALQLPEPFNAKAVGAGEFPLIIGVVTLACALGLTILSLVKLISGKTSEYASFPRLGFVALSIAALIAVVSFMEILGAFGSMAILSFMVMLAGGERRIGYLVSIPVVLGATIYVVFVLALGVYFP</sequence>
<proteinExistence type="predicted"/>
<keyword evidence="4" id="KW-1185">Reference proteome</keyword>
<evidence type="ECO:0000313" key="3">
    <source>
        <dbReference type="EMBL" id="SEQ80423.1"/>
    </source>
</evidence>
<feature type="domain" description="DUF1468" evidence="2">
    <location>
        <begin position="32"/>
        <end position="170"/>
    </location>
</feature>
<protein>
    <submittedName>
        <fullName evidence="3">Tripartite tricarboxylate transporter TctB family protein</fullName>
    </submittedName>
</protein>
<feature type="transmembrane region" description="Helical" evidence="1">
    <location>
        <begin position="97"/>
        <end position="114"/>
    </location>
</feature>
<dbReference type="RefSeq" id="WP_091359446.1">
    <property type="nucleotide sequence ID" value="NZ_AP025284.1"/>
</dbReference>
<gene>
    <name evidence="3" type="ORF">SAMN03080615_02808</name>
</gene>
<evidence type="ECO:0000313" key="4">
    <source>
        <dbReference type="Proteomes" id="UP000198749"/>
    </source>
</evidence>
<reference evidence="4" key="1">
    <citation type="submission" date="2016-10" db="EMBL/GenBank/DDBJ databases">
        <authorList>
            <person name="Varghese N."/>
            <person name="Submissions S."/>
        </authorList>
    </citation>
    <scope>NUCLEOTIDE SEQUENCE [LARGE SCALE GENOMIC DNA]</scope>
    <source>
        <strain evidence="4">DSM 18887</strain>
    </source>
</reference>
<dbReference type="EMBL" id="FOGB01000008">
    <property type="protein sequence ID" value="SEQ80423.1"/>
    <property type="molecule type" value="Genomic_DNA"/>
</dbReference>